<sequence>MDPLDPSDALCRIHDEAYWEAEVLFKNGDMKAGWDREIEADAALLQGLSLRISELESRYPNIGQYRGDAKDLPQYAEYAAANQMEIAFQAKQRWNRYQREKFDGTLSPDEARRVVQAMHDAAATMWDNGLMDDAYTLHPEWAGRSRGDSSRINDSVSRQYRSASTWRARDPLAIDLDSDGIEMLAANAQPVVFDHNADGIKTGTGWLKGDDAWVVMDRNGNGTIDSGRELFGVDTLIPERKTVVNADGSTSVVTVERNATSGFEALRAQDDNNDGMLDAKDAAFAQVRLWRDLNSDGISQANELSTLEANGIVSINLVANTASQDLGGGNSITGKATVTRVTGGSTEMDSVMVGGESAANLNLTDNPFYREFTDKIPLTDLAKSLPEIKGSGELRDLREAMSIDSAQGRRLAELVQKFGMATTQAERLSLTEQVVVAWADTGKTDFVSPLAGLMVKTFDMSLGTPADRKAMFVALCGEAMDSKVPGWRSLLESAEFQFYGHIQGMSPTDVGTQALLASAVSAGVLELRQGRLGEAWYGIPGKDRSALDTDLNQLTVLESFNGAAFPSLNEFFRPTLPGNLGPRYERVPPNTQLTDLLNAAYVALLDGVYDALATQTYLKNYIDLIALDISEGGISFKFDALQSELEKLWSSNKPECAALIMDLNKAYGKTLSSLGFDMQRALGKVYSAASDDGDVLIALTARMHSAKRSVDLAPTASSDLYIANSMAAKLNGAGGDDVLAGGLGADTLSGDAGDDLLLGGGGSDEVLGGEGNDTLIGGVGNDTLDGGFGSDTFVFASGFGQDVLNENDWGGGRVDVVQFTDLASTDVKSLERRGSDLVLTFKSGDSLTMTKFY</sequence>
<accession>A0ABT7LP13</accession>
<comment type="caution">
    <text evidence="1">The sequence shown here is derived from an EMBL/GenBank/DDBJ whole genome shotgun (WGS) entry which is preliminary data.</text>
</comment>
<dbReference type="SUPFAM" id="SSF51120">
    <property type="entry name" value="beta-Roll"/>
    <property type="match status" value="1"/>
</dbReference>
<gene>
    <name evidence="1" type="ORF">QRD43_21845</name>
</gene>
<dbReference type="InterPro" id="IPR001343">
    <property type="entry name" value="Hemolysn_Ca-bd"/>
</dbReference>
<dbReference type="Proteomes" id="UP001238603">
    <property type="component" value="Unassembled WGS sequence"/>
</dbReference>
<dbReference type="PANTHER" id="PTHR39431">
    <property type="entry name" value="FRPA/C-RELATED PROTEIN"/>
    <property type="match status" value="1"/>
</dbReference>
<dbReference type="Gene3D" id="2.150.10.10">
    <property type="entry name" value="Serralysin-like metalloprotease, C-terminal"/>
    <property type="match status" value="1"/>
</dbReference>
<keyword evidence="2" id="KW-1185">Reference proteome</keyword>
<reference evidence="1 2" key="1">
    <citation type="submission" date="2023-06" db="EMBL/GenBank/DDBJ databases">
        <title>Pelomonas sp. APW6 16S ribosomal RNA gene genome sequencing and assembly.</title>
        <authorList>
            <person name="Woo H."/>
        </authorList>
    </citation>
    <scope>NUCLEOTIDE SEQUENCE [LARGE SCALE GENOMIC DNA]</scope>
    <source>
        <strain evidence="1 2">APW6</strain>
    </source>
</reference>
<dbReference type="PRINTS" id="PR00313">
    <property type="entry name" value="CABNDNGRPT"/>
</dbReference>
<dbReference type="RefSeq" id="WP_285984719.1">
    <property type="nucleotide sequence ID" value="NZ_JASVDS010000010.1"/>
</dbReference>
<feature type="non-terminal residue" evidence="1">
    <location>
        <position position="853"/>
    </location>
</feature>
<organism evidence="1 2">
    <name type="scientific">Roseateles subflavus</name>
    <dbReference type="NCBI Taxonomy" id="3053353"/>
    <lineage>
        <taxon>Bacteria</taxon>
        <taxon>Pseudomonadati</taxon>
        <taxon>Pseudomonadota</taxon>
        <taxon>Betaproteobacteria</taxon>
        <taxon>Burkholderiales</taxon>
        <taxon>Sphaerotilaceae</taxon>
        <taxon>Roseateles</taxon>
    </lineage>
</organism>
<proteinExistence type="predicted"/>
<evidence type="ECO:0000313" key="1">
    <source>
        <dbReference type="EMBL" id="MDL5034563.1"/>
    </source>
</evidence>
<dbReference type="InterPro" id="IPR011049">
    <property type="entry name" value="Serralysin-like_metalloprot_C"/>
</dbReference>
<dbReference type="PROSITE" id="PS00330">
    <property type="entry name" value="HEMOLYSIN_CALCIUM"/>
    <property type="match status" value="1"/>
</dbReference>
<dbReference type="PANTHER" id="PTHR39431:SF1">
    <property type="entry name" value="FRPA_C-RELATED PROTEIN"/>
    <property type="match status" value="1"/>
</dbReference>
<dbReference type="Pfam" id="PF00353">
    <property type="entry name" value="HemolysinCabind"/>
    <property type="match status" value="1"/>
</dbReference>
<name>A0ABT7LP13_9BURK</name>
<dbReference type="EMBL" id="JASVDS010000010">
    <property type="protein sequence ID" value="MDL5034563.1"/>
    <property type="molecule type" value="Genomic_DNA"/>
</dbReference>
<protein>
    <submittedName>
        <fullName evidence="1">Calcium-binding protein</fullName>
    </submittedName>
</protein>
<dbReference type="InterPro" id="IPR018511">
    <property type="entry name" value="Hemolysin-typ_Ca-bd_CS"/>
</dbReference>
<evidence type="ECO:0000313" key="2">
    <source>
        <dbReference type="Proteomes" id="UP001238603"/>
    </source>
</evidence>